<accession>A0ABV8QB52</accession>
<comment type="similarity">
    <text evidence="2 6">Belongs to the ABC-3 integral membrane protein family.</text>
</comment>
<evidence type="ECO:0000256" key="7">
    <source>
        <dbReference type="SAM" id="Phobius"/>
    </source>
</evidence>
<dbReference type="Gene3D" id="1.10.3470.10">
    <property type="entry name" value="ABC transporter involved in vitamin B12 uptake, BtuC"/>
    <property type="match status" value="1"/>
</dbReference>
<evidence type="ECO:0000256" key="4">
    <source>
        <dbReference type="ARBA" id="ARBA00022989"/>
    </source>
</evidence>
<feature type="transmembrane region" description="Helical" evidence="7">
    <location>
        <begin position="186"/>
        <end position="215"/>
    </location>
</feature>
<proteinExistence type="inferred from homology"/>
<name>A0ABV8QB52_9MICO</name>
<evidence type="ECO:0000313" key="8">
    <source>
        <dbReference type="EMBL" id="MFC4245177.1"/>
    </source>
</evidence>
<evidence type="ECO:0000256" key="1">
    <source>
        <dbReference type="ARBA" id="ARBA00004141"/>
    </source>
</evidence>
<dbReference type="InterPro" id="IPR037294">
    <property type="entry name" value="ABC_BtuC-like"/>
</dbReference>
<dbReference type="Pfam" id="PF00950">
    <property type="entry name" value="ABC-3"/>
    <property type="match status" value="1"/>
</dbReference>
<reference evidence="9" key="1">
    <citation type="journal article" date="2019" name="Int. J. Syst. Evol. Microbiol.">
        <title>The Global Catalogue of Microorganisms (GCM) 10K type strain sequencing project: providing services to taxonomists for standard genome sequencing and annotation.</title>
        <authorList>
            <consortium name="The Broad Institute Genomics Platform"/>
            <consortium name="The Broad Institute Genome Sequencing Center for Infectious Disease"/>
            <person name="Wu L."/>
            <person name="Ma J."/>
        </authorList>
    </citation>
    <scope>NUCLEOTIDE SEQUENCE [LARGE SCALE GENOMIC DNA]</scope>
    <source>
        <strain evidence="9">CGMCC 1.10363</strain>
    </source>
</reference>
<dbReference type="SUPFAM" id="SSF81345">
    <property type="entry name" value="ABC transporter involved in vitamin B12 uptake, BtuC"/>
    <property type="match status" value="1"/>
</dbReference>
<dbReference type="RefSeq" id="WP_390232058.1">
    <property type="nucleotide sequence ID" value="NZ_JBHSCN010000022.1"/>
</dbReference>
<feature type="transmembrane region" description="Helical" evidence="7">
    <location>
        <begin position="227"/>
        <end position="250"/>
    </location>
</feature>
<feature type="transmembrane region" description="Helical" evidence="7">
    <location>
        <begin position="21"/>
        <end position="42"/>
    </location>
</feature>
<gene>
    <name evidence="8" type="ORF">ACFOYW_17550</name>
</gene>
<keyword evidence="9" id="KW-1185">Reference proteome</keyword>
<feature type="transmembrane region" description="Helical" evidence="7">
    <location>
        <begin position="97"/>
        <end position="117"/>
    </location>
</feature>
<comment type="subcellular location">
    <subcellularLocation>
        <location evidence="6">Cell membrane</location>
        <topology evidence="6">Multi-pass membrane protein</topology>
    </subcellularLocation>
    <subcellularLocation>
        <location evidence="1">Membrane</location>
        <topology evidence="1">Multi-pass membrane protein</topology>
    </subcellularLocation>
</comment>
<evidence type="ECO:0000313" key="9">
    <source>
        <dbReference type="Proteomes" id="UP001595900"/>
    </source>
</evidence>
<dbReference type="EMBL" id="JBHSCN010000022">
    <property type="protein sequence ID" value="MFC4245177.1"/>
    <property type="molecule type" value="Genomic_DNA"/>
</dbReference>
<dbReference type="InterPro" id="IPR001626">
    <property type="entry name" value="ABC_TroCD"/>
</dbReference>
<evidence type="ECO:0000256" key="2">
    <source>
        <dbReference type="ARBA" id="ARBA00008034"/>
    </source>
</evidence>
<feature type="transmembrane region" description="Helical" evidence="7">
    <location>
        <begin position="62"/>
        <end position="85"/>
    </location>
</feature>
<evidence type="ECO:0000256" key="6">
    <source>
        <dbReference type="RuleBase" id="RU003943"/>
    </source>
</evidence>
<feature type="transmembrane region" description="Helical" evidence="7">
    <location>
        <begin position="146"/>
        <end position="166"/>
    </location>
</feature>
<protein>
    <submittedName>
        <fullName evidence="8">Metal ABC transporter permease</fullName>
    </submittedName>
</protein>
<keyword evidence="3 6" id="KW-0812">Transmembrane</keyword>
<dbReference type="Proteomes" id="UP001595900">
    <property type="component" value="Unassembled WGS sequence"/>
</dbReference>
<dbReference type="PANTHER" id="PTHR30477">
    <property type="entry name" value="ABC-TRANSPORTER METAL-BINDING PROTEIN"/>
    <property type="match status" value="1"/>
</dbReference>
<comment type="caution">
    <text evidence="8">The sequence shown here is derived from an EMBL/GenBank/DDBJ whole genome shotgun (WGS) entry which is preliminary data.</text>
</comment>
<evidence type="ECO:0000256" key="5">
    <source>
        <dbReference type="ARBA" id="ARBA00023136"/>
    </source>
</evidence>
<evidence type="ECO:0000256" key="3">
    <source>
        <dbReference type="ARBA" id="ARBA00022692"/>
    </source>
</evidence>
<feature type="transmembrane region" description="Helical" evidence="7">
    <location>
        <begin position="262"/>
        <end position="282"/>
    </location>
</feature>
<keyword evidence="5 7" id="KW-0472">Membrane</keyword>
<keyword evidence="4 7" id="KW-1133">Transmembrane helix</keyword>
<sequence>MSALATAAAASGFLSSPTVHTALIVGGFVAAVTGIIGVFTVIRGQSFAGHALADLGAVGGSGAFLVGISQLWGFVGAGIIAALLMEVIGVQRLKGRDVATGVVFGFGLGLTALFLYWDTTIGGSSNAAVSVLFGSLFVIDPGVIPTVIALSIVALLLIVVAYRWLLMESLDHDLAAARGVPVRVTGILFLVALALAVELSSLTIGAILSTALLIGPAATALLLTRRFGYAVLLSAGLAVATTWVGCWVSYESYYWGGRTNWPVSFCIVALVFLVYLGVRVGAHLRSTRRAPAQAGAVAGSESELAQVAG</sequence>
<keyword evidence="6" id="KW-0813">Transport</keyword>
<organism evidence="8 9">
    <name type="scientific">Gryllotalpicola reticulitermitis</name>
    <dbReference type="NCBI Taxonomy" id="1184153"/>
    <lineage>
        <taxon>Bacteria</taxon>
        <taxon>Bacillati</taxon>
        <taxon>Actinomycetota</taxon>
        <taxon>Actinomycetes</taxon>
        <taxon>Micrococcales</taxon>
        <taxon>Microbacteriaceae</taxon>
        <taxon>Gryllotalpicola</taxon>
    </lineage>
</organism>
<dbReference type="PANTHER" id="PTHR30477:SF0">
    <property type="entry name" value="METAL TRANSPORT SYSTEM MEMBRANE PROTEIN TM_0125-RELATED"/>
    <property type="match status" value="1"/>
</dbReference>